<dbReference type="GO" id="GO:0003712">
    <property type="term" value="F:transcription coregulator activity"/>
    <property type="evidence" value="ECO:0007669"/>
    <property type="project" value="InterPro"/>
</dbReference>
<dbReference type="Gene3D" id="1.10.246.20">
    <property type="entry name" value="Coactivator CBP, KIX domain"/>
    <property type="match status" value="2"/>
</dbReference>
<dbReference type="SUPFAM" id="SSF47040">
    <property type="entry name" value="Kix domain of CBP (creb binding protein)"/>
    <property type="match status" value="2"/>
</dbReference>
<dbReference type="EMBL" id="BX284606">
    <property type="protein sequence ID" value="CCD62512.1"/>
    <property type="molecule type" value="Genomic_DNA"/>
</dbReference>
<dbReference type="SMR" id="Q19744"/>
<dbReference type="PROSITE" id="PS50952">
    <property type="entry name" value="KIX"/>
    <property type="match status" value="2"/>
</dbReference>
<dbReference type="STRING" id="6239.F22F1.3.1"/>
<dbReference type="HOGENOM" id="CLU_1134456_0_0_1"/>
<dbReference type="RefSeq" id="NP_509376.2">
    <property type="nucleotide sequence ID" value="NM_076975.2"/>
</dbReference>
<dbReference type="InParanoid" id="Q19744"/>
<keyword evidence="4" id="KW-1185">Reference proteome</keyword>
<feature type="domain" description="KIX" evidence="2">
    <location>
        <begin position="128"/>
        <end position="207"/>
    </location>
</feature>
<gene>
    <name evidence="3" type="ORF">CELE_F22F1.3</name>
    <name evidence="3 5" type="ORF">F22F1.3</name>
</gene>
<dbReference type="OrthoDB" id="899at2759"/>
<dbReference type="UCSC" id="F22F1.3">
    <property type="organism name" value="c. elegans"/>
</dbReference>
<dbReference type="FunCoup" id="Q19744">
    <property type="interactions" value="820"/>
</dbReference>
<dbReference type="KEGG" id="cel:CELE_F22F1.3"/>
<dbReference type="CTD" id="184851"/>
<dbReference type="Proteomes" id="UP000001940">
    <property type="component" value="Chromosome X"/>
</dbReference>
<organism evidence="3 4">
    <name type="scientific">Caenorhabditis elegans</name>
    <dbReference type="NCBI Taxonomy" id="6239"/>
    <lineage>
        <taxon>Eukaryota</taxon>
        <taxon>Metazoa</taxon>
        <taxon>Ecdysozoa</taxon>
        <taxon>Nematoda</taxon>
        <taxon>Chromadorea</taxon>
        <taxon>Rhabditida</taxon>
        <taxon>Rhabditina</taxon>
        <taxon>Rhabditomorpha</taxon>
        <taxon>Rhabditoidea</taxon>
        <taxon>Rhabditidae</taxon>
        <taxon>Peloderinae</taxon>
        <taxon>Caenorhabditis</taxon>
    </lineage>
</organism>
<evidence type="ECO:0000313" key="5">
    <source>
        <dbReference type="WormBase" id="F22F1.3"/>
    </source>
</evidence>
<evidence type="ECO:0000313" key="4">
    <source>
        <dbReference type="Proteomes" id="UP000001940"/>
    </source>
</evidence>
<feature type="domain" description="KIX" evidence="2">
    <location>
        <begin position="7"/>
        <end position="86"/>
    </location>
</feature>
<dbReference type="InterPro" id="IPR036529">
    <property type="entry name" value="KIX_dom_sf"/>
</dbReference>
<proteinExistence type="predicted"/>
<dbReference type="AlphaFoldDB" id="Q19744"/>
<dbReference type="PIR" id="T16139">
    <property type="entry name" value="T16139"/>
</dbReference>
<dbReference type="OMA" id="FMGLTQE"/>
<dbReference type="InterPro" id="IPR003101">
    <property type="entry name" value="KIX_dom"/>
</dbReference>
<keyword evidence="1" id="KW-0539">Nucleus</keyword>
<dbReference type="GeneID" id="184851"/>
<reference evidence="3 4" key="1">
    <citation type="journal article" date="1998" name="Science">
        <title>Genome sequence of the nematode C. elegans: a platform for investigating biology.</title>
        <authorList>
            <consortium name="The C. elegans sequencing consortium"/>
            <person name="Sulson J.E."/>
            <person name="Waterston R."/>
        </authorList>
    </citation>
    <scope>NUCLEOTIDE SEQUENCE [LARGE SCALE GENOMIC DNA]</scope>
    <source>
        <strain evidence="3 4">Bristol N2</strain>
    </source>
</reference>
<dbReference type="GO" id="GO:0006355">
    <property type="term" value="P:regulation of DNA-templated transcription"/>
    <property type="evidence" value="ECO:0007669"/>
    <property type="project" value="InterPro"/>
</dbReference>
<dbReference type="Pfam" id="PF02172">
    <property type="entry name" value="KIX"/>
    <property type="match status" value="2"/>
</dbReference>
<dbReference type="WormBase" id="F22F1.3">
    <property type="protein sequence ID" value="CE39923"/>
    <property type="gene ID" value="WBGene00017715"/>
</dbReference>
<protein>
    <submittedName>
        <fullName evidence="3">KIX domain-containing protein</fullName>
    </submittedName>
</protein>
<dbReference type="Bgee" id="WBGene00017715">
    <property type="expression patterns" value="Expressed in larva and 2 other cell types or tissues"/>
</dbReference>
<evidence type="ECO:0000259" key="2">
    <source>
        <dbReference type="PROSITE" id="PS50952"/>
    </source>
</evidence>
<accession>Q19744</accession>
<dbReference type="AGR" id="WB:WBGene00017715"/>
<sequence>MVIPELPYDDDDLSTLERGLRQYMITKIVREAVPRPNSDAKNDARMIELKEYATFMEKKSFEKVQTKDEYYAELARIILSMQKHLQSRPKGSYEDPYSNIPPSHELADFLGLSAQERDEFYLLHPHRLLKPNAKSRITRRIRIHVIDKLGLMLFPAPDQNAYYDGRMDRIIRKLRNLEAEAFRECIDCDDYYNLASIKAYKLHKTMKKNGEHYVDHEVKYPAIHIYTSANSFESFALAESGIVIE</sequence>
<dbReference type="eggNOG" id="KOG1778">
    <property type="taxonomic scope" value="Eukaryota"/>
</dbReference>
<name>Q19744_CAEEL</name>
<evidence type="ECO:0000313" key="3">
    <source>
        <dbReference type="EMBL" id="CCD62512.1"/>
    </source>
</evidence>
<evidence type="ECO:0000256" key="1">
    <source>
        <dbReference type="ARBA" id="ARBA00023242"/>
    </source>
</evidence>
<dbReference type="PaxDb" id="6239-F22F1.3"/>